<dbReference type="RefSeq" id="XP_038778041.1">
    <property type="nucleotide sequence ID" value="XM_038922113.1"/>
</dbReference>
<reference evidence="2" key="1">
    <citation type="submission" date="2020-10" db="EMBL/GenBank/DDBJ databases">
        <authorList>
            <person name="Roach M.J.R."/>
        </authorList>
    </citation>
    <scope>NUCLEOTIDE SEQUENCE</scope>
    <source>
        <strain evidence="2">CBS 1945</strain>
    </source>
</reference>
<gene>
    <name evidence="2" type="ORF">FOA43_001806</name>
</gene>
<dbReference type="InterPro" id="IPR036514">
    <property type="entry name" value="SGNH_hydro_sf"/>
</dbReference>
<dbReference type="CDD" id="cd01838">
    <property type="entry name" value="Isoamyl_acetate_hydrolase_like"/>
    <property type="match status" value="1"/>
</dbReference>
<organism evidence="2 3">
    <name type="scientific">Eeniella nana</name>
    <name type="common">Yeast</name>
    <name type="synonym">Brettanomyces nanus</name>
    <dbReference type="NCBI Taxonomy" id="13502"/>
    <lineage>
        <taxon>Eukaryota</taxon>
        <taxon>Fungi</taxon>
        <taxon>Dikarya</taxon>
        <taxon>Ascomycota</taxon>
        <taxon>Saccharomycotina</taxon>
        <taxon>Pichiomycetes</taxon>
        <taxon>Pichiales</taxon>
        <taxon>Pichiaceae</taxon>
        <taxon>Brettanomyces</taxon>
    </lineage>
</organism>
<sequence length="248" mass="28421">MFGDSITEFAFNELPPAFGKNVQFTLGAALSNAYTRKLQVVQRGFSGYTSKHAIRLVDSMLRFEHDQRPDAEKVRIAFVFFGTNDARAKGTNPENTQHVDIDDYVSNMKNITRKFQKRKIPLVVITPGLHNQKMWDEVYPEDLQTGDYRSCQLNLEYSDAVAKECLQMGVPVVHLYSAMSKYLSEHTGETSKDLLADGIHMSGMGYRIIYDELMRQIHQNFPEVYPDNIATKFPPWRLIAEGTDFEEH</sequence>
<dbReference type="AlphaFoldDB" id="A0A875RZ88"/>
<dbReference type="InterPro" id="IPR013830">
    <property type="entry name" value="SGNH_hydro"/>
</dbReference>
<dbReference type="Pfam" id="PF13472">
    <property type="entry name" value="Lipase_GDSL_2"/>
    <property type="match status" value="1"/>
</dbReference>
<dbReference type="PANTHER" id="PTHR14209:SF19">
    <property type="entry name" value="ISOAMYL ACETATE-HYDROLYZING ESTERASE 1 HOMOLOG"/>
    <property type="match status" value="1"/>
</dbReference>
<dbReference type="KEGG" id="bnn:FOA43_001806"/>
<dbReference type="Gene3D" id="3.40.50.1110">
    <property type="entry name" value="SGNH hydrolase"/>
    <property type="match status" value="1"/>
</dbReference>
<keyword evidence="3" id="KW-1185">Reference proteome</keyword>
<dbReference type="GeneID" id="62195207"/>
<dbReference type="InterPro" id="IPR045136">
    <property type="entry name" value="Iah1-like"/>
</dbReference>
<protein>
    <recommendedName>
        <fullName evidence="1">SGNH hydrolase-type esterase domain-containing protein</fullName>
    </recommendedName>
</protein>
<dbReference type="OrthoDB" id="671439at2759"/>
<proteinExistence type="predicted"/>
<dbReference type="PANTHER" id="PTHR14209">
    <property type="entry name" value="ISOAMYL ACETATE-HYDROLYZING ESTERASE 1"/>
    <property type="match status" value="1"/>
</dbReference>
<dbReference type="SUPFAM" id="SSF52266">
    <property type="entry name" value="SGNH hydrolase"/>
    <property type="match status" value="1"/>
</dbReference>
<evidence type="ECO:0000313" key="3">
    <source>
        <dbReference type="Proteomes" id="UP000662931"/>
    </source>
</evidence>
<evidence type="ECO:0000259" key="1">
    <source>
        <dbReference type="Pfam" id="PF13472"/>
    </source>
</evidence>
<accession>A0A875RZ88</accession>
<feature type="domain" description="SGNH hydrolase-type esterase" evidence="1">
    <location>
        <begin position="2"/>
        <end position="208"/>
    </location>
</feature>
<evidence type="ECO:0000313" key="2">
    <source>
        <dbReference type="EMBL" id="QPG74476.1"/>
    </source>
</evidence>
<name>A0A875RZ88_EENNA</name>
<dbReference type="EMBL" id="CP064812">
    <property type="protein sequence ID" value="QPG74476.1"/>
    <property type="molecule type" value="Genomic_DNA"/>
</dbReference>
<dbReference type="Proteomes" id="UP000662931">
    <property type="component" value="Chromosome 1"/>
</dbReference>